<dbReference type="InterPro" id="IPR050129">
    <property type="entry name" value="Zn_alcohol_dh"/>
</dbReference>
<dbReference type="OrthoDB" id="4190732at2"/>
<evidence type="ECO:0000313" key="6">
    <source>
        <dbReference type="Proteomes" id="UP000309133"/>
    </source>
</evidence>
<dbReference type="Gene3D" id="3.40.50.720">
    <property type="entry name" value="NAD(P)-binding Rossmann-like Domain"/>
    <property type="match status" value="1"/>
</dbReference>
<keyword evidence="3" id="KW-0472">Membrane</keyword>
<keyword evidence="3" id="KW-0812">Transmembrane</keyword>
<protein>
    <submittedName>
        <fullName evidence="5">Alcohol dehydrogenase</fullName>
    </submittedName>
</protein>
<proteinExistence type="predicted"/>
<dbReference type="SMART" id="SM00829">
    <property type="entry name" value="PKS_ER"/>
    <property type="match status" value="1"/>
</dbReference>
<dbReference type="InterPro" id="IPR013154">
    <property type="entry name" value="ADH-like_N"/>
</dbReference>
<dbReference type="Proteomes" id="UP000309133">
    <property type="component" value="Unassembled WGS sequence"/>
</dbReference>
<comment type="cofactor">
    <cofactor evidence="1">
        <name>Zn(2+)</name>
        <dbReference type="ChEBI" id="CHEBI:29105"/>
    </cofactor>
</comment>
<reference evidence="5 6" key="1">
    <citation type="submission" date="2019-04" db="EMBL/GenBank/DDBJ databases">
        <authorList>
            <person name="Jiang L."/>
        </authorList>
    </citation>
    <scope>NUCLEOTIDE SEQUENCE [LARGE SCALE GENOMIC DNA]</scope>
    <source>
        <strain evidence="5 6">YIM 131853</strain>
    </source>
</reference>
<name>A0A4S4FJ23_9MICO</name>
<evidence type="ECO:0000313" key="5">
    <source>
        <dbReference type="EMBL" id="THG30101.1"/>
    </source>
</evidence>
<dbReference type="InterPro" id="IPR011032">
    <property type="entry name" value="GroES-like_sf"/>
</dbReference>
<keyword evidence="2" id="KW-0560">Oxidoreductase</keyword>
<dbReference type="InterPro" id="IPR020843">
    <property type="entry name" value="ER"/>
</dbReference>
<dbReference type="PANTHER" id="PTHR43401:SF5">
    <property type="entry name" value="ALCOHOL DEHYDROGENASE-RELATED"/>
    <property type="match status" value="1"/>
</dbReference>
<evidence type="ECO:0000256" key="1">
    <source>
        <dbReference type="ARBA" id="ARBA00001947"/>
    </source>
</evidence>
<dbReference type="PANTHER" id="PTHR43401">
    <property type="entry name" value="L-THREONINE 3-DEHYDROGENASE"/>
    <property type="match status" value="1"/>
</dbReference>
<dbReference type="InterPro" id="IPR036291">
    <property type="entry name" value="NAD(P)-bd_dom_sf"/>
</dbReference>
<keyword evidence="6" id="KW-1185">Reference proteome</keyword>
<keyword evidence="3" id="KW-1133">Transmembrane helix</keyword>
<dbReference type="SUPFAM" id="SSF50129">
    <property type="entry name" value="GroES-like"/>
    <property type="match status" value="1"/>
</dbReference>
<sequence>MTVPVHDQSPSATDRAPRTMRAARLHQVGDPMVIEEIERPTATGTDVIVEVRACGMVPNLANVLANWETWYPHEPLPPRPAIFGLDPVGVVAEVGEQVIGIKPGDRVYVNPSRSCGACHACTSGRPQSCDYWTFAGYFGFNQKSLEMFERYPHGGFCEFMKAPQASIVKISDNLDFRQATRLGYLGTAYGAVKKLGPLAGKTLIVNGASGTLGVGITMLALALGISRILAVARGIPLLERLKALAPNRIETFSNLSGSTAEWVASRTDGLGADFMIDALGAVASLDDFKDAMLGVRRGGKIVNVGGTAGELGLDVKWLMDESREIVGSAWFTSAESMELVDMIRHGVIDMSILTPKAWPFEQINEAINGVTSGEGGFTSYLVEI</sequence>
<dbReference type="InterPro" id="IPR013149">
    <property type="entry name" value="ADH-like_C"/>
</dbReference>
<dbReference type="Gene3D" id="3.90.180.10">
    <property type="entry name" value="Medium-chain alcohol dehydrogenases, catalytic domain"/>
    <property type="match status" value="1"/>
</dbReference>
<dbReference type="GO" id="GO:0016491">
    <property type="term" value="F:oxidoreductase activity"/>
    <property type="evidence" value="ECO:0007669"/>
    <property type="project" value="UniProtKB-KW"/>
</dbReference>
<dbReference type="Pfam" id="PF08240">
    <property type="entry name" value="ADH_N"/>
    <property type="match status" value="1"/>
</dbReference>
<dbReference type="AlphaFoldDB" id="A0A4S4FJ23"/>
<feature type="transmembrane region" description="Helical" evidence="3">
    <location>
        <begin position="212"/>
        <end position="232"/>
    </location>
</feature>
<evidence type="ECO:0000259" key="4">
    <source>
        <dbReference type="SMART" id="SM00829"/>
    </source>
</evidence>
<dbReference type="EMBL" id="SSSM01000005">
    <property type="protein sequence ID" value="THG30101.1"/>
    <property type="molecule type" value="Genomic_DNA"/>
</dbReference>
<evidence type="ECO:0000256" key="3">
    <source>
        <dbReference type="SAM" id="Phobius"/>
    </source>
</evidence>
<organism evidence="5 6">
    <name type="scientific">Naasia lichenicola</name>
    <dbReference type="NCBI Taxonomy" id="2565933"/>
    <lineage>
        <taxon>Bacteria</taxon>
        <taxon>Bacillati</taxon>
        <taxon>Actinomycetota</taxon>
        <taxon>Actinomycetes</taxon>
        <taxon>Micrococcales</taxon>
        <taxon>Microbacteriaceae</taxon>
        <taxon>Naasia</taxon>
    </lineage>
</organism>
<feature type="domain" description="Enoyl reductase (ER)" evidence="4">
    <location>
        <begin position="29"/>
        <end position="375"/>
    </location>
</feature>
<dbReference type="RefSeq" id="WP_136428519.1">
    <property type="nucleotide sequence ID" value="NZ_SSSM01000005.1"/>
</dbReference>
<comment type="caution">
    <text evidence="5">The sequence shown here is derived from an EMBL/GenBank/DDBJ whole genome shotgun (WGS) entry which is preliminary data.</text>
</comment>
<accession>A0A4S4FJ23</accession>
<gene>
    <name evidence="5" type="ORF">E6C64_15815</name>
</gene>
<dbReference type="Pfam" id="PF00107">
    <property type="entry name" value="ADH_zinc_N"/>
    <property type="match status" value="1"/>
</dbReference>
<evidence type="ECO:0000256" key="2">
    <source>
        <dbReference type="ARBA" id="ARBA00023002"/>
    </source>
</evidence>
<dbReference type="SUPFAM" id="SSF51735">
    <property type="entry name" value="NAD(P)-binding Rossmann-fold domains"/>
    <property type="match status" value="1"/>
</dbReference>